<protein>
    <recommendedName>
        <fullName evidence="1">site-specific DNA-methyltransferase (adenine-specific)</fullName>
        <ecNumber evidence="1">2.1.1.72</ecNumber>
    </recommendedName>
</protein>
<evidence type="ECO:0000256" key="1">
    <source>
        <dbReference type="ARBA" id="ARBA00011900"/>
    </source>
</evidence>
<feature type="region of interest" description="Disordered" evidence="5">
    <location>
        <begin position="183"/>
        <end position="206"/>
    </location>
</feature>
<dbReference type="InterPro" id="IPR002052">
    <property type="entry name" value="DNA_methylase_N6_adenine_CS"/>
</dbReference>
<feature type="domain" description="MmeI-like target recognition" evidence="8">
    <location>
        <begin position="638"/>
        <end position="824"/>
    </location>
</feature>
<evidence type="ECO:0000256" key="5">
    <source>
        <dbReference type="SAM" id="MobiDB-lite"/>
    </source>
</evidence>
<proteinExistence type="predicted"/>
<dbReference type="SUPFAM" id="SSF53335">
    <property type="entry name" value="S-adenosyl-L-methionine-dependent methyltransferases"/>
    <property type="match status" value="1"/>
</dbReference>
<dbReference type="Pfam" id="PF20464">
    <property type="entry name" value="MmeI_N"/>
    <property type="match status" value="1"/>
</dbReference>
<evidence type="ECO:0000259" key="7">
    <source>
        <dbReference type="Pfam" id="PF20465"/>
    </source>
</evidence>
<dbReference type="RefSeq" id="WP_193801722.1">
    <property type="nucleotide sequence ID" value="NZ_JADEWC010000033.1"/>
</dbReference>
<evidence type="ECO:0000256" key="4">
    <source>
        <dbReference type="ARBA" id="ARBA00047942"/>
    </source>
</evidence>
<dbReference type="InterPro" id="IPR046819">
    <property type="entry name" value="MmeI_hel"/>
</dbReference>
<evidence type="ECO:0000259" key="6">
    <source>
        <dbReference type="Pfam" id="PF20464"/>
    </source>
</evidence>
<keyword evidence="3" id="KW-0808">Transferase</keyword>
<dbReference type="Gene3D" id="3.40.50.150">
    <property type="entry name" value="Vaccinia Virus protein VP39"/>
    <property type="match status" value="1"/>
</dbReference>
<evidence type="ECO:0000313" key="10">
    <source>
        <dbReference type="EMBL" id="MBE9223485.1"/>
    </source>
</evidence>
<evidence type="ECO:0000259" key="8">
    <source>
        <dbReference type="Pfam" id="PF20466"/>
    </source>
</evidence>
<gene>
    <name evidence="10" type="ORF">IQ215_12335</name>
</gene>
<dbReference type="PROSITE" id="PS00092">
    <property type="entry name" value="N6_MTASE"/>
    <property type="match status" value="1"/>
</dbReference>
<dbReference type="Pfam" id="PF20466">
    <property type="entry name" value="MmeI_TRD"/>
    <property type="match status" value="1"/>
</dbReference>
<dbReference type="EC" id="2.1.1.72" evidence="1"/>
<keyword evidence="11" id="KW-1185">Reference proteome</keyword>
<sequence length="938" mass="106778">MTDNHQENLEKFIQFCQQHITGQERKEAQIFLDRFFQAFGYNGALEAGAKYEEAIKKGSKKKNTGFADLVWKPKLLIEMKKRGEDLNKHYAQAFEYWSRLVPNRPRYVILSNFDEFWIFDFDLQLDEPVDIISLEELPQRYSAFNFMLRGDVESIFKNNQVDVTEKAGRRLGELFQILQKRLNPSPPAPNSGGDNENCPPAPNFGGDNENKTLKIQRFILQCVLAMFAEDRGLLPNNLFIRCVEECINGASSYDVLGGLFREMNNRGVTPAGKYQGVEYFNGGLFATVEAIELTKPELEILATVARQDWSKVRPAIFGNIFEGTVNAKERHSYGMHYTSEADIMKIVRPTISKYWEDLIDNTNTIKDLSNLQLQLQSYKILDPACGSGNFLYVAYQELKRIEQLLLDKIRAKSKKQNVQQNLGFVTPNQFYGMDVNPFAVELAKVTLMIARKVAIDKLGLTEPALPLDSLDQNILCTDALFSPWVKADTIIGNPPFLGGKHMRLNLTDDYVEKIFSKFKDVKDSVDFCCYWFRIAHDNLGENGRAGLVATNSISQGKSRRASLDYILQNKGIIHEAISTQEWSGEAAVHVSIVNWSKSIPNNYFLDNKQVKQINSSLTSLTDVSQAKKLKINKNICFQGVSPVGMGFIITEKQAQEFIKADSNNKKVIKLFSMGDNLASNPHGIPNRWIIDFANLDVESASDYKLPFQYVKDSVKPERDKNRMKMRRLNWWKMGVNALTMRKSIDNLSFCFAVPRVSKWAIFIPFNTEWLAGDLNCVIASDDFYILGVLTSKIHRLWVKAQSSTLKGDTRYTNTSCFETFPFPSPPAPLPKGEGSKIEKKVSFVKGNSGGSKTDLEGSKILQQIRDKMTELHEYRTEQMEKKQWGITQLYNAFFDEPSSKLYKLHQQLDDLVMKAYGFDEDGDILEQLLELNGKMAEN</sequence>
<dbReference type="GO" id="GO:0032259">
    <property type="term" value="P:methylation"/>
    <property type="evidence" value="ECO:0007669"/>
    <property type="project" value="UniProtKB-KW"/>
</dbReference>
<dbReference type="Pfam" id="PF20473">
    <property type="entry name" value="MmeI_Mtase"/>
    <property type="match status" value="1"/>
</dbReference>
<dbReference type="EMBL" id="JADEWC010000033">
    <property type="protein sequence ID" value="MBE9223485.1"/>
    <property type="molecule type" value="Genomic_DNA"/>
</dbReference>
<dbReference type="PRINTS" id="PR00507">
    <property type="entry name" value="N12N6MTFRASE"/>
</dbReference>
<dbReference type="Pfam" id="PF20465">
    <property type="entry name" value="MmeI_hel"/>
    <property type="match status" value="1"/>
</dbReference>
<evidence type="ECO:0000259" key="9">
    <source>
        <dbReference type="Pfam" id="PF20473"/>
    </source>
</evidence>
<dbReference type="InterPro" id="IPR050953">
    <property type="entry name" value="N4_N6_ade-DNA_methylase"/>
</dbReference>
<evidence type="ECO:0000256" key="2">
    <source>
        <dbReference type="ARBA" id="ARBA00022603"/>
    </source>
</evidence>
<dbReference type="InterPro" id="IPR046816">
    <property type="entry name" value="MmeI_Mtase"/>
</dbReference>
<comment type="catalytic activity">
    <reaction evidence="4">
        <text>a 2'-deoxyadenosine in DNA + S-adenosyl-L-methionine = an N(6)-methyl-2'-deoxyadenosine in DNA + S-adenosyl-L-homocysteine + H(+)</text>
        <dbReference type="Rhea" id="RHEA:15197"/>
        <dbReference type="Rhea" id="RHEA-COMP:12418"/>
        <dbReference type="Rhea" id="RHEA-COMP:12419"/>
        <dbReference type="ChEBI" id="CHEBI:15378"/>
        <dbReference type="ChEBI" id="CHEBI:57856"/>
        <dbReference type="ChEBI" id="CHEBI:59789"/>
        <dbReference type="ChEBI" id="CHEBI:90615"/>
        <dbReference type="ChEBI" id="CHEBI:90616"/>
        <dbReference type="EC" id="2.1.1.72"/>
    </reaction>
</comment>
<dbReference type="InterPro" id="IPR046817">
    <property type="entry name" value="MmeI_N"/>
</dbReference>
<dbReference type="InterPro" id="IPR029063">
    <property type="entry name" value="SAM-dependent_MTases_sf"/>
</dbReference>
<feature type="domain" description="MmeI-like N-terminal" evidence="6">
    <location>
        <begin position="8"/>
        <end position="180"/>
    </location>
</feature>
<reference evidence="10 11" key="1">
    <citation type="submission" date="2020-10" db="EMBL/GenBank/DDBJ databases">
        <authorList>
            <person name="Castelo-Branco R."/>
            <person name="Eusebio N."/>
            <person name="Adriana R."/>
            <person name="Vieira A."/>
            <person name="Brugerolle De Fraissinette N."/>
            <person name="Rezende De Castro R."/>
            <person name="Schneider M.P."/>
            <person name="Vasconcelos V."/>
            <person name="Leao P.N."/>
        </authorList>
    </citation>
    <scope>NUCLEOTIDE SEQUENCE [LARGE SCALE GENOMIC DNA]</scope>
    <source>
        <strain evidence="10 11">LEGE 03274</strain>
    </source>
</reference>
<evidence type="ECO:0000313" key="11">
    <source>
        <dbReference type="Proteomes" id="UP000654604"/>
    </source>
</evidence>
<evidence type="ECO:0000256" key="3">
    <source>
        <dbReference type="ARBA" id="ARBA00022679"/>
    </source>
</evidence>
<dbReference type="GO" id="GO:0008168">
    <property type="term" value="F:methyltransferase activity"/>
    <property type="evidence" value="ECO:0007669"/>
    <property type="project" value="UniProtKB-KW"/>
</dbReference>
<accession>A0ABR9V6G3</accession>
<dbReference type="PANTHER" id="PTHR33841">
    <property type="entry name" value="DNA METHYLTRANSFERASE YEEA-RELATED"/>
    <property type="match status" value="1"/>
</dbReference>
<dbReference type="Proteomes" id="UP000654604">
    <property type="component" value="Unassembled WGS sequence"/>
</dbReference>
<organism evidence="10 11">
    <name type="scientific">Cyanobacterium stanieri LEGE 03274</name>
    <dbReference type="NCBI Taxonomy" id="1828756"/>
    <lineage>
        <taxon>Bacteria</taxon>
        <taxon>Bacillati</taxon>
        <taxon>Cyanobacteriota</taxon>
        <taxon>Cyanophyceae</taxon>
        <taxon>Oscillatoriophycideae</taxon>
        <taxon>Chroococcales</taxon>
        <taxon>Geminocystaceae</taxon>
        <taxon>Cyanobacterium</taxon>
    </lineage>
</organism>
<comment type="caution">
    <text evidence="10">The sequence shown here is derived from an EMBL/GenBank/DDBJ whole genome shotgun (WGS) entry which is preliminary data.</text>
</comment>
<dbReference type="InterPro" id="IPR046820">
    <property type="entry name" value="MmeI_TRD"/>
</dbReference>
<dbReference type="PANTHER" id="PTHR33841:SF1">
    <property type="entry name" value="DNA METHYLTRANSFERASE A"/>
    <property type="match status" value="1"/>
</dbReference>
<keyword evidence="2 10" id="KW-0489">Methyltransferase</keyword>
<feature type="domain" description="MmeI-like DNA-methyltransferase" evidence="9">
    <location>
        <begin position="363"/>
        <end position="597"/>
    </location>
</feature>
<name>A0ABR9V6G3_9CHRO</name>
<feature type="domain" description="MmeI-like helicase spacer" evidence="7">
    <location>
        <begin position="214"/>
        <end position="285"/>
    </location>
</feature>